<reference evidence="5 6" key="1">
    <citation type="journal article" date="2016" name="Mol. Biol. Evol.">
        <title>Comparative Genomics of Early-Diverging Mushroom-Forming Fungi Provides Insights into the Origins of Lignocellulose Decay Capabilities.</title>
        <authorList>
            <person name="Nagy L.G."/>
            <person name="Riley R."/>
            <person name="Tritt A."/>
            <person name="Adam C."/>
            <person name="Daum C."/>
            <person name="Floudas D."/>
            <person name="Sun H."/>
            <person name="Yadav J.S."/>
            <person name="Pangilinan J."/>
            <person name="Larsson K.H."/>
            <person name="Matsuura K."/>
            <person name="Barry K."/>
            <person name="Labutti K."/>
            <person name="Kuo R."/>
            <person name="Ohm R.A."/>
            <person name="Bhattacharya S.S."/>
            <person name="Shirouzu T."/>
            <person name="Yoshinaga Y."/>
            <person name="Martin F.M."/>
            <person name="Grigoriev I.V."/>
            <person name="Hibbett D.S."/>
        </authorList>
    </citation>
    <scope>NUCLEOTIDE SEQUENCE [LARGE SCALE GENOMIC DNA]</scope>
    <source>
        <strain evidence="5 6">HHB12029</strain>
    </source>
</reference>
<feature type="domain" description="Squalene cyclase N-terminal" evidence="4">
    <location>
        <begin position="18"/>
        <end position="223"/>
    </location>
</feature>
<dbReference type="Pfam" id="PF13249">
    <property type="entry name" value="SQHop_cyclase_N"/>
    <property type="match status" value="1"/>
</dbReference>
<dbReference type="GO" id="GO:0016104">
    <property type="term" value="P:triterpenoid biosynthetic process"/>
    <property type="evidence" value="ECO:0007669"/>
    <property type="project" value="InterPro"/>
</dbReference>
<dbReference type="PANTHER" id="PTHR11764">
    <property type="entry name" value="TERPENE CYCLASE/MUTASE FAMILY MEMBER"/>
    <property type="match status" value="1"/>
</dbReference>
<comment type="similarity">
    <text evidence="1">Belongs to the terpene cyclase/mutase family.</text>
</comment>
<dbReference type="EMBL" id="KV425992">
    <property type="protein sequence ID" value="KZV93324.1"/>
    <property type="molecule type" value="Genomic_DNA"/>
</dbReference>
<evidence type="ECO:0000256" key="2">
    <source>
        <dbReference type="ARBA" id="ARBA00022737"/>
    </source>
</evidence>
<evidence type="ECO:0000313" key="6">
    <source>
        <dbReference type="Proteomes" id="UP000077266"/>
    </source>
</evidence>
<dbReference type="GO" id="GO:0000250">
    <property type="term" value="F:lanosterol synthase activity"/>
    <property type="evidence" value="ECO:0007669"/>
    <property type="project" value="TreeGrafter"/>
</dbReference>
<evidence type="ECO:0000313" key="5">
    <source>
        <dbReference type="EMBL" id="KZV93324.1"/>
    </source>
</evidence>
<dbReference type="InterPro" id="IPR018333">
    <property type="entry name" value="Squalene_cyclase"/>
</dbReference>
<sequence>MFLLPGLVIGSYVTGMPIAEEVRVEIIRYLCNLAHKDDGGWGLHIEGPSTVLGTALNYCVLRILGVGPDEPVTTRARATLHKLGGAGASPSWGKFWLSVLNVYEWDGGNPIPPELWLLPDWVPIHPHRWWIHTRAVYIPMSYLYGLRWQGEETSLVLSLREELYAQPYNSIDWPAQRNNIATVDLYSPHTRLLDSLNGLLGVYESCGFPPARRAALDRVYDLICMEDE</sequence>
<dbReference type="PANTHER" id="PTHR11764:SF20">
    <property type="entry name" value="LANOSTEROL SYNTHASE"/>
    <property type="match status" value="1"/>
</dbReference>
<dbReference type="Gene3D" id="1.50.10.20">
    <property type="match status" value="1"/>
</dbReference>
<accession>A0A165IFA6</accession>
<name>A0A165IFA6_EXIGL</name>
<feature type="non-terminal residue" evidence="5">
    <location>
        <position position="228"/>
    </location>
</feature>
<gene>
    <name evidence="5" type="ORF">EXIGLDRAFT_574009</name>
</gene>
<dbReference type="STRING" id="1314781.A0A165IFA6"/>
<dbReference type="OrthoDB" id="21502at2759"/>
<dbReference type="AlphaFoldDB" id="A0A165IFA6"/>
<dbReference type="InParanoid" id="A0A165IFA6"/>
<dbReference type="FunFam" id="1.50.10.20:FF:000002">
    <property type="entry name" value="Terpene cyclase/mutase family member"/>
    <property type="match status" value="1"/>
</dbReference>
<keyword evidence="6" id="KW-1185">Reference proteome</keyword>
<dbReference type="GO" id="GO:0006696">
    <property type="term" value="P:ergosterol biosynthetic process"/>
    <property type="evidence" value="ECO:0007669"/>
    <property type="project" value="TreeGrafter"/>
</dbReference>
<protein>
    <submittedName>
        <fullName evidence="5">Terpenoid cyclases/Protein prenyltransferase</fullName>
    </submittedName>
</protein>
<dbReference type="SUPFAM" id="SSF48239">
    <property type="entry name" value="Terpenoid cyclases/Protein prenyltransferases"/>
    <property type="match status" value="1"/>
</dbReference>
<dbReference type="GO" id="GO:0016740">
    <property type="term" value="F:transferase activity"/>
    <property type="evidence" value="ECO:0007669"/>
    <property type="project" value="UniProtKB-KW"/>
</dbReference>
<keyword evidence="5" id="KW-0808">Transferase</keyword>
<proteinExistence type="inferred from homology"/>
<dbReference type="InterPro" id="IPR008930">
    <property type="entry name" value="Terpenoid_cyclase/PrenylTrfase"/>
</dbReference>
<keyword evidence="3" id="KW-0413">Isomerase</keyword>
<dbReference type="GO" id="GO:0005811">
    <property type="term" value="C:lipid droplet"/>
    <property type="evidence" value="ECO:0007669"/>
    <property type="project" value="InterPro"/>
</dbReference>
<dbReference type="Proteomes" id="UP000077266">
    <property type="component" value="Unassembled WGS sequence"/>
</dbReference>
<evidence type="ECO:0000256" key="1">
    <source>
        <dbReference type="ARBA" id="ARBA00009755"/>
    </source>
</evidence>
<dbReference type="InterPro" id="IPR032697">
    <property type="entry name" value="SQ_cyclase_N"/>
</dbReference>
<evidence type="ECO:0000256" key="3">
    <source>
        <dbReference type="ARBA" id="ARBA00023235"/>
    </source>
</evidence>
<organism evidence="5 6">
    <name type="scientific">Exidia glandulosa HHB12029</name>
    <dbReference type="NCBI Taxonomy" id="1314781"/>
    <lineage>
        <taxon>Eukaryota</taxon>
        <taxon>Fungi</taxon>
        <taxon>Dikarya</taxon>
        <taxon>Basidiomycota</taxon>
        <taxon>Agaricomycotina</taxon>
        <taxon>Agaricomycetes</taxon>
        <taxon>Auriculariales</taxon>
        <taxon>Exidiaceae</taxon>
        <taxon>Exidia</taxon>
    </lineage>
</organism>
<evidence type="ECO:0000259" key="4">
    <source>
        <dbReference type="Pfam" id="PF13249"/>
    </source>
</evidence>
<keyword evidence="2" id="KW-0677">Repeat</keyword>